<dbReference type="GO" id="GO:0019239">
    <property type="term" value="F:deaminase activity"/>
    <property type="evidence" value="ECO:0007669"/>
    <property type="project" value="TreeGrafter"/>
</dbReference>
<feature type="domain" description="Formimidoylglutamate deiminase N-terminal" evidence="6">
    <location>
        <begin position="8"/>
        <end position="50"/>
    </location>
</feature>
<dbReference type="Proteomes" id="UP000321746">
    <property type="component" value="Unassembled WGS sequence"/>
</dbReference>
<reference evidence="7 8" key="1">
    <citation type="submission" date="2019-07" db="EMBL/GenBank/DDBJ databases">
        <title>Whole genome shotgun sequence of Acetobacter oeni NBRC 105207.</title>
        <authorList>
            <person name="Hosoyama A."/>
            <person name="Uohara A."/>
            <person name="Ohji S."/>
            <person name="Ichikawa N."/>
        </authorList>
    </citation>
    <scope>NUCLEOTIDE SEQUENCE [LARGE SCALE GENOMIC DNA]</scope>
    <source>
        <strain evidence="7 8">NBRC 105207</strain>
    </source>
</reference>
<evidence type="ECO:0000256" key="2">
    <source>
        <dbReference type="ARBA" id="ARBA00022723"/>
    </source>
</evidence>
<dbReference type="Pfam" id="PF01979">
    <property type="entry name" value="Amidohydro_1"/>
    <property type="match status" value="1"/>
</dbReference>
<gene>
    <name evidence="7" type="ORF">AOE01nite_30640</name>
</gene>
<name>A0A511XPF0_9PROT</name>
<accession>A0A511XPF0</accession>
<sequence>MSHLAGSRTIFARQALLPDGWRRDVTLRFDAGGHFTAIGCDSQAEPGCELADIVLPPVPSLHSHAFQRAMAGLTETRHDPADSFWTWREQMYALANRVGPDALRAIAAQLYVEMLKAGFTQVAEFHYLHQAVDGTAYTRRGEMALSVIDGALQAGIGITMLPTLYCHAGFGRKLTPEQKRFAGDPEFIACIIERIAKLHDGEPRVATGVALHSLRAASAADIREMLRLTPGDMPVHIHIAEQMREVEDCVAFLGRRPVEWLLDEFPVDQRWCLVHATHLDSEEMVRLARSGAVAGLCPVTEANLGDGFFPLGGYIDAGGRFGIGSDSNVLLSVGEELRLLEYGQRLLSQKRCRALPSDRSGSVGGWLYRQSLRGGAQACGHDGGALAVGRRADLLTMRGDDLSLPGLEGDPVLDSAIFARPALPVCDVLCSGAWVVRAGRHIDEETIGAAFRHTVGKLRA</sequence>
<dbReference type="Gene3D" id="2.30.40.10">
    <property type="entry name" value="Urease, subunit C, domain 1"/>
    <property type="match status" value="1"/>
</dbReference>
<keyword evidence="8" id="KW-1185">Reference proteome</keyword>
<dbReference type="GO" id="GO:0046872">
    <property type="term" value="F:metal ion binding"/>
    <property type="evidence" value="ECO:0007669"/>
    <property type="project" value="UniProtKB-KW"/>
</dbReference>
<dbReference type="InterPro" id="IPR055156">
    <property type="entry name" value="HutF-like_N"/>
</dbReference>
<dbReference type="OrthoDB" id="9796020at2"/>
<dbReference type="RefSeq" id="WP_146892031.1">
    <property type="nucleotide sequence ID" value="NZ_BJYG01000056.1"/>
</dbReference>
<dbReference type="PANTHER" id="PTHR11271">
    <property type="entry name" value="GUANINE DEAMINASE"/>
    <property type="match status" value="1"/>
</dbReference>
<dbReference type="GO" id="GO:0005829">
    <property type="term" value="C:cytosol"/>
    <property type="evidence" value="ECO:0007669"/>
    <property type="project" value="TreeGrafter"/>
</dbReference>
<dbReference type="PANTHER" id="PTHR11271:SF48">
    <property type="entry name" value="AMIDOHYDROLASE-RELATED DOMAIN-CONTAINING PROTEIN"/>
    <property type="match status" value="1"/>
</dbReference>
<dbReference type="InterPro" id="IPR010252">
    <property type="entry name" value="HutF"/>
</dbReference>
<evidence type="ECO:0000256" key="3">
    <source>
        <dbReference type="ARBA" id="ARBA00022801"/>
    </source>
</evidence>
<evidence type="ECO:0000313" key="7">
    <source>
        <dbReference type="EMBL" id="GEN64840.1"/>
    </source>
</evidence>
<comment type="cofactor">
    <cofactor evidence="1">
        <name>Zn(2+)</name>
        <dbReference type="ChEBI" id="CHEBI:29105"/>
    </cofactor>
</comment>
<dbReference type="Gene3D" id="3.20.20.140">
    <property type="entry name" value="Metal-dependent hydrolases"/>
    <property type="match status" value="1"/>
</dbReference>
<dbReference type="InterPro" id="IPR006680">
    <property type="entry name" value="Amidohydro-rel"/>
</dbReference>
<dbReference type="NCBIfam" id="TIGR02022">
    <property type="entry name" value="hutF"/>
    <property type="match status" value="1"/>
</dbReference>
<dbReference type="NCBIfam" id="NF006681">
    <property type="entry name" value="PRK09229.1-2"/>
    <property type="match status" value="1"/>
</dbReference>
<evidence type="ECO:0000259" key="5">
    <source>
        <dbReference type="Pfam" id="PF01979"/>
    </source>
</evidence>
<keyword evidence="3" id="KW-0378">Hydrolase</keyword>
<dbReference type="InterPro" id="IPR032466">
    <property type="entry name" value="Metal_Hydrolase"/>
</dbReference>
<dbReference type="AlphaFoldDB" id="A0A511XPF0"/>
<keyword evidence="4" id="KW-0862">Zinc</keyword>
<dbReference type="NCBIfam" id="NF006684">
    <property type="entry name" value="PRK09229.1-5"/>
    <property type="match status" value="1"/>
</dbReference>
<dbReference type="Pfam" id="PF22429">
    <property type="entry name" value="HutF_N"/>
    <property type="match status" value="1"/>
</dbReference>
<evidence type="ECO:0000259" key="6">
    <source>
        <dbReference type="Pfam" id="PF22429"/>
    </source>
</evidence>
<protein>
    <submittedName>
        <fullName evidence="7">Formimidoylglutamate deiminase</fullName>
    </submittedName>
</protein>
<dbReference type="InterPro" id="IPR011059">
    <property type="entry name" value="Metal-dep_hydrolase_composite"/>
</dbReference>
<evidence type="ECO:0000313" key="8">
    <source>
        <dbReference type="Proteomes" id="UP000321746"/>
    </source>
</evidence>
<dbReference type="SUPFAM" id="SSF51556">
    <property type="entry name" value="Metallo-dependent hydrolases"/>
    <property type="match status" value="1"/>
</dbReference>
<comment type="caution">
    <text evidence="7">The sequence shown here is derived from an EMBL/GenBank/DDBJ whole genome shotgun (WGS) entry which is preliminary data.</text>
</comment>
<proteinExistence type="predicted"/>
<feature type="domain" description="Amidohydrolase-related" evidence="5">
    <location>
        <begin position="61"/>
        <end position="413"/>
    </location>
</feature>
<dbReference type="SUPFAM" id="SSF51338">
    <property type="entry name" value="Composite domain of metallo-dependent hydrolases"/>
    <property type="match status" value="1"/>
</dbReference>
<keyword evidence="2" id="KW-0479">Metal-binding</keyword>
<evidence type="ECO:0000256" key="1">
    <source>
        <dbReference type="ARBA" id="ARBA00001947"/>
    </source>
</evidence>
<dbReference type="EMBL" id="BJYG01000056">
    <property type="protein sequence ID" value="GEN64840.1"/>
    <property type="molecule type" value="Genomic_DNA"/>
</dbReference>
<evidence type="ECO:0000256" key="4">
    <source>
        <dbReference type="ARBA" id="ARBA00022833"/>
    </source>
</evidence>
<organism evidence="7 8">
    <name type="scientific">Acetobacter oeni</name>
    <dbReference type="NCBI Taxonomy" id="304077"/>
    <lineage>
        <taxon>Bacteria</taxon>
        <taxon>Pseudomonadati</taxon>
        <taxon>Pseudomonadota</taxon>
        <taxon>Alphaproteobacteria</taxon>
        <taxon>Acetobacterales</taxon>
        <taxon>Acetobacteraceae</taxon>
        <taxon>Acetobacter</taxon>
    </lineage>
</organism>
<dbReference type="InterPro" id="IPR051607">
    <property type="entry name" value="Metallo-dep_hydrolases"/>
</dbReference>